<keyword evidence="3" id="KW-1185">Reference proteome</keyword>
<evidence type="ECO:0000313" key="2">
    <source>
        <dbReference type="EMBL" id="MWG33793.1"/>
    </source>
</evidence>
<proteinExistence type="predicted"/>
<protein>
    <submittedName>
        <fullName evidence="2">Uncharacterized protein</fullName>
    </submittedName>
</protein>
<organism evidence="2 3">
    <name type="scientific">Halomarina oriensis</name>
    <dbReference type="NCBI Taxonomy" id="671145"/>
    <lineage>
        <taxon>Archaea</taxon>
        <taxon>Methanobacteriati</taxon>
        <taxon>Methanobacteriota</taxon>
        <taxon>Stenosarchaea group</taxon>
        <taxon>Halobacteria</taxon>
        <taxon>Halobacteriales</taxon>
        <taxon>Natronomonadaceae</taxon>
        <taxon>Halomarina</taxon>
    </lineage>
</organism>
<name>A0A6B0GM02_9EURY</name>
<sequence length="312" mass="35468">MSEPGASATAGISGVIEALDRLKSYLSGYKPDTRSVTYDYRSGTSEMTLKITVPDNRGRKVGNIKIPREEGYEIREMFSSGDFRPVGAKWEQNADYWILDPEKLPTGENFMLRLNNENVNQDVFKEIIDLNVPEDPMSKSGVDQYWVQSSIRDPKTLQDIYQDFKINNVDLNIRVGVQPCFSTGIPDDVTDRIERTRELIEASNEGDRNALSSAHVRRREARKQGSVTEQEIANLIRSLARPSKFGEFLSIESPYRRENIDSKTFGNEVFPEEISVEIATNLNLEQQAAKGTLKFQKEDYTDHIQEETSDLI</sequence>
<gene>
    <name evidence="2" type="ORF">GQS65_04665</name>
</gene>
<dbReference type="RefSeq" id="WP_158203513.1">
    <property type="nucleotide sequence ID" value="NZ_WSZK01000010.1"/>
</dbReference>
<comment type="caution">
    <text evidence="2">The sequence shown here is derived from an EMBL/GenBank/DDBJ whole genome shotgun (WGS) entry which is preliminary data.</text>
</comment>
<feature type="region of interest" description="Disordered" evidence="1">
    <location>
        <begin position="204"/>
        <end position="227"/>
    </location>
</feature>
<dbReference type="Proteomes" id="UP000451471">
    <property type="component" value="Unassembled WGS sequence"/>
</dbReference>
<reference evidence="2 3" key="1">
    <citation type="submission" date="2019-12" db="EMBL/GenBank/DDBJ databases">
        <title>Halocatena pleomorpha gen. nov. sp. nov., an extremely halophilic archaeon of family Halobacteriaceae isolated from saltpan soil.</title>
        <authorList>
            <person name="Pal Y."/>
            <person name="Verma A."/>
            <person name="Krishnamurthi S."/>
            <person name="Kumar P."/>
        </authorList>
    </citation>
    <scope>NUCLEOTIDE SEQUENCE [LARGE SCALE GENOMIC DNA]</scope>
    <source>
        <strain evidence="2 3">JCM 16495</strain>
    </source>
</reference>
<dbReference type="AlphaFoldDB" id="A0A6B0GM02"/>
<evidence type="ECO:0000313" key="3">
    <source>
        <dbReference type="Proteomes" id="UP000451471"/>
    </source>
</evidence>
<evidence type="ECO:0000256" key="1">
    <source>
        <dbReference type="SAM" id="MobiDB-lite"/>
    </source>
</evidence>
<dbReference type="OrthoDB" id="206242at2157"/>
<accession>A0A6B0GM02</accession>
<dbReference type="EMBL" id="WSZK01000010">
    <property type="protein sequence ID" value="MWG33793.1"/>
    <property type="molecule type" value="Genomic_DNA"/>
</dbReference>